<evidence type="ECO:0000256" key="1">
    <source>
        <dbReference type="ARBA" id="ARBA00023015"/>
    </source>
</evidence>
<dbReference type="Proteomes" id="UP000323258">
    <property type="component" value="Unassembled WGS sequence"/>
</dbReference>
<keyword evidence="3" id="KW-0804">Transcription</keyword>
<sequence>MSATRRRRSLADEVYDQLRRMIVMLELRPGEILVEKELCERFSVSRTPLREAVLRLAENGLVTVAPQHGTFVAGIDARAVRQAHFLRSNLEIPVIRQLCAVPAIDLAEPRGLLVRQRLAENDFISFMPLDDRFHQSLFALAGMGELWGLIHSRKAHLDRVRFLQGPQDGKVPTLIEEHQGILDAVARSDAQGAETVLRKHIAGAVLYMEELLLLRPDLFAATE</sequence>
<dbReference type="Pfam" id="PF07729">
    <property type="entry name" value="FCD"/>
    <property type="match status" value="1"/>
</dbReference>
<dbReference type="InterPro" id="IPR036390">
    <property type="entry name" value="WH_DNA-bd_sf"/>
</dbReference>
<proteinExistence type="predicted"/>
<dbReference type="SMART" id="SM00895">
    <property type="entry name" value="FCD"/>
    <property type="match status" value="1"/>
</dbReference>
<dbReference type="CDD" id="cd07377">
    <property type="entry name" value="WHTH_GntR"/>
    <property type="match status" value="1"/>
</dbReference>
<dbReference type="AlphaFoldDB" id="A0A5D4GWP5"/>
<keyword evidence="1" id="KW-0805">Transcription regulation</keyword>
<dbReference type="GO" id="GO:0003677">
    <property type="term" value="F:DNA binding"/>
    <property type="evidence" value="ECO:0007669"/>
    <property type="project" value="UniProtKB-KW"/>
</dbReference>
<dbReference type="PRINTS" id="PR00035">
    <property type="entry name" value="HTHGNTR"/>
</dbReference>
<accession>A0A5D4GWP5</accession>
<evidence type="ECO:0000256" key="2">
    <source>
        <dbReference type="ARBA" id="ARBA00023125"/>
    </source>
</evidence>
<name>A0A5D4GWP5_9HYPH</name>
<dbReference type="InterPro" id="IPR008920">
    <property type="entry name" value="TF_FadR/GntR_C"/>
</dbReference>
<dbReference type="OrthoDB" id="9789310at2"/>
<dbReference type="EMBL" id="VSZS01000061">
    <property type="protein sequence ID" value="TYR32717.1"/>
    <property type="molecule type" value="Genomic_DNA"/>
</dbReference>
<evidence type="ECO:0000259" key="4">
    <source>
        <dbReference type="PROSITE" id="PS50949"/>
    </source>
</evidence>
<dbReference type="Pfam" id="PF00392">
    <property type="entry name" value="GntR"/>
    <property type="match status" value="1"/>
</dbReference>
<evidence type="ECO:0000313" key="6">
    <source>
        <dbReference type="Proteomes" id="UP000323258"/>
    </source>
</evidence>
<protein>
    <submittedName>
        <fullName evidence="5">GntR family transcriptional regulator</fullName>
    </submittedName>
</protein>
<dbReference type="Gene3D" id="1.10.10.10">
    <property type="entry name" value="Winged helix-like DNA-binding domain superfamily/Winged helix DNA-binding domain"/>
    <property type="match status" value="1"/>
</dbReference>
<reference evidence="5 6" key="2">
    <citation type="submission" date="2019-09" db="EMBL/GenBank/DDBJ databases">
        <title>Mesorhizobium sp. MaA-C15 isolated from Microcystis aeruginosa.</title>
        <authorList>
            <person name="Jeong S.E."/>
            <person name="Jin H.M."/>
            <person name="Jeon C.O."/>
        </authorList>
    </citation>
    <scope>NUCLEOTIDE SEQUENCE [LARGE SCALE GENOMIC DNA]</scope>
    <source>
        <strain evidence="5 6">MaA-C15</strain>
    </source>
</reference>
<dbReference type="RefSeq" id="WP_148914481.1">
    <property type="nucleotide sequence ID" value="NZ_VSZS01000061.1"/>
</dbReference>
<gene>
    <name evidence="5" type="ORF">FY036_09425</name>
</gene>
<dbReference type="SUPFAM" id="SSF48008">
    <property type="entry name" value="GntR ligand-binding domain-like"/>
    <property type="match status" value="1"/>
</dbReference>
<reference evidence="5 6" key="1">
    <citation type="submission" date="2019-08" db="EMBL/GenBank/DDBJ databases">
        <authorList>
            <person name="Seo Y.L."/>
        </authorList>
    </citation>
    <scope>NUCLEOTIDE SEQUENCE [LARGE SCALE GENOMIC DNA]</scope>
    <source>
        <strain evidence="5 6">MaA-C15</strain>
    </source>
</reference>
<keyword evidence="2" id="KW-0238">DNA-binding</keyword>
<dbReference type="PANTHER" id="PTHR43537">
    <property type="entry name" value="TRANSCRIPTIONAL REGULATOR, GNTR FAMILY"/>
    <property type="match status" value="1"/>
</dbReference>
<dbReference type="SUPFAM" id="SSF46785">
    <property type="entry name" value="Winged helix' DNA-binding domain"/>
    <property type="match status" value="1"/>
</dbReference>
<dbReference type="SMART" id="SM00345">
    <property type="entry name" value="HTH_GNTR"/>
    <property type="match status" value="1"/>
</dbReference>
<comment type="caution">
    <text evidence="5">The sequence shown here is derived from an EMBL/GenBank/DDBJ whole genome shotgun (WGS) entry which is preliminary data.</text>
</comment>
<evidence type="ECO:0000313" key="5">
    <source>
        <dbReference type="EMBL" id="TYR32717.1"/>
    </source>
</evidence>
<organism evidence="5 6">
    <name type="scientific">Neoaquamicrobium microcysteis</name>
    <dbReference type="NCBI Taxonomy" id="2682781"/>
    <lineage>
        <taxon>Bacteria</taxon>
        <taxon>Pseudomonadati</taxon>
        <taxon>Pseudomonadota</taxon>
        <taxon>Alphaproteobacteria</taxon>
        <taxon>Hyphomicrobiales</taxon>
        <taxon>Phyllobacteriaceae</taxon>
        <taxon>Neoaquamicrobium</taxon>
    </lineage>
</organism>
<dbReference type="InterPro" id="IPR011711">
    <property type="entry name" value="GntR_C"/>
</dbReference>
<evidence type="ECO:0000256" key="3">
    <source>
        <dbReference type="ARBA" id="ARBA00023163"/>
    </source>
</evidence>
<dbReference type="Gene3D" id="1.20.120.530">
    <property type="entry name" value="GntR ligand-binding domain-like"/>
    <property type="match status" value="1"/>
</dbReference>
<feature type="domain" description="HTH gntR-type" evidence="4">
    <location>
        <begin position="8"/>
        <end position="75"/>
    </location>
</feature>
<dbReference type="InterPro" id="IPR036388">
    <property type="entry name" value="WH-like_DNA-bd_sf"/>
</dbReference>
<dbReference type="InterPro" id="IPR000524">
    <property type="entry name" value="Tscrpt_reg_HTH_GntR"/>
</dbReference>
<dbReference type="PROSITE" id="PS50949">
    <property type="entry name" value="HTH_GNTR"/>
    <property type="match status" value="1"/>
</dbReference>
<dbReference type="GO" id="GO:0003700">
    <property type="term" value="F:DNA-binding transcription factor activity"/>
    <property type="evidence" value="ECO:0007669"/>
    <property type="project" value="InterPro"/>
</dbReference>
<dbReference type="PANTHER" id="PTHR43537:SF45">
    <property type="entry name" value="GNTR FAMILY REGULATORY PROTEIN"/>
    <property type="match status" value="1"/>
</dbReference>
<keyword evidence="6" id="KW-1185">Reference proteome</keyword>